<dbReference type="Proteomes" id="UP001362999">
    <property type="component" value="Unassembled WGS sequence"/>
</dbReference>
<evidence type="ECO:0000256" key="8">
    <source>
        <dbReference type="ARBA" id="ARBA00023285"/>
    </source>
</evidence>
<dbReference type="InterPro" id="IPR011330">
    <property type="entry name" value="Glyco_hydro/deAcase_b/a-brl"/>
</dbReference>
<evidence type="ECO:0000256" key="7">
    <source>
        <dbReference type="ARBA" id="ARBA00023277"/>
    </source>
</evidence>
<keyword evidence="9" id="KW-0449">Lipoprotein</keyword>
<evidence type="ECO:0000256" key="1">
    <source>
        <dbReference type="ARBA" id="ARBA00001941"/>
    </source>
</evidence>
<feature type="compositionally biased region" description="Low complexity" evidence="14">
    <location>
        <begin position="390"/>
        <end position="412"/>
    </location>
</feature>
<dbReference type="InterPro" id="IPR002509">
    <property type="entry name" value="NODB_dom"/>
</dbReference>
<gene>
    <name evidence="17" type="ORF">R3P38DRAFT_2695909</name>
</gene>
<evidence type="ECO:0000256" key="5">
    <source>
        <dbReference type="ARBA" id="ARBA00023024"/>
    </source>
</evidence>
<organism evidence="17 18">
    <name type="scientific">Favolaschia claudopus</name>
    <dbReference type="NCBI Taxonomy" id="2862362"/>
    <lineage>
        <taxon>Eukaryota</taxon>
        <taxon>Fungi</taxon>
        <taxon>Dikarya</taxon>
        <taxon>Basidiomycota</taxon>
        <taxon>Agaricomycotina</taxon>
        <taxon>Agaricomycetes</taxon>
        <taxon>Agaricomycetidae</taxon>
        <taxon>Agaricales</taxon>
        <taxon>Marasmiineae</taxon>
        <taxon>Mycenaceae</taxon>
        <taxon>Favolaschia</taxon>
    </lineage>
</organism>
<feature type="region of interest" description="Disordered" evidence="14">
    <location>
        <begin position="367"/>
        <end position="424"/>
    </location>
</feature>
<dbReference type="Gene3D" id="3.20.20.370">
    <property type="entry name" value="Glycoside hydrolase/deacetylase"/>
    <property type="match status" value="1"/>
</dbReference>
<keyword evidence="3" id="KW-1003">Cell membrane</keyword>
<dbReference type="PANTHER" id="PTHR10587">
    <property type="entry name" value="GLYCOSYL TRANSFERASE-RELATED"/>
    <property type="match status" value="1"/>
</dbReference>
<feature type="signal peptide" evidence="15">
    <location>
        <begin position="1"/>
        <end position="16"/>
    </location>
</feature>
<evidence type="ECO:0000256" key="15">
    <source>
        <dbReference type="SAM" id="SignalP"/>
    </source>
</evidence>
<keyword evidence="6" id="KW-0472">Membrane</keyword>
<evidence type="ECO:0000313" key="17">
    <source>
        <dbReference type="EMBL" id="KAK7039798.1"/>
    </source>
</evidence>
<keyword evidence="4" id="KW-0325">Glycoprotein</keyword>
<keyword evidence="11" id="KW-0624">Polysaccharide degradation</keyword>
<dbReference type="GO" id="GO:0005886">
    <property type="term" value="C:plasma membrane"/>
    <property type="evidence" value="ECO:0007669"/>
    <property type="project" value="UniProtKB-SubCell"/>
</dbReference>
<evidence type="ECO:0000256" key="14">
    <source>
        <dbReference type="SAM" id="MobiDB-lite"/>
    </source>
</evidence>
<evidence type="ECO:0000256" key="13">
    <source>
        <dbReference type="ARBA" id="ARBA00048494"/>
    </source>
</evidence>
<comment type="caution">
    <text evidence="17">The sequence shown here is derived from an EMBL/GenBank/DDBJ whole genome shotgun (WGS) entry which is preliminary data.</text>
</comment>
<keyword evidence="8" id="KW-0170">Cobalt</keyword>
<evidence type="ECO:0000256" key="10">
    <source>
        <dbReference type="ARBA" id="ARBA00023316"/>
    </source>
</evidence>
<dbReference type="Pfam" id="PF01522">
    <property type="entry name" value="Polysacc_deac_1"/>
    <property type="match status" value="1"/>
</dbReference>
<dbReference type="EMBL" id="JAWWNJ010000016">
    <property type="protein sequence ID" value="KAK7039798.1"/>
    <property type="molecule type" value="Genomic_DNA"/>
</dbReference>
<dbReference type="AlphaFoldDB" id="A0AAW0CJL7"/>
<evidence type="ECO:0000256" key="3">
    <source>
        <dbReference type="ARBA" id="ARBA00022475"/>
    </source>
</evidence>
<keyword evidence="10" id="KW-0961">Cell wall biogenesis/degradation</keyword>
<comment type="subcellular location">
    <subcellularLocation>
        <location evidence="2">Cell membrane</location>
        <topology evidence="2">Lipid-anchor</topology>
        <topology evidence="2">GPI-anchor</topology>
    </subcellularLocation>
</comment>
<keyword evidence="4" id="KW-0336">GPI-anchor</keyword>
<keyword evidence="18" id="KW-1185">Reference proteome</keyword>
<dbReference type="GO" id="GO:0006032">
    <property type="term" value="P:chitin catabolic process"/>
    <property type="evidence" value="ECO:0007669"/>
    <property type="project" value="UniProtKB-KW"/>
</dbReference>
<evidence type="ECO:0000256" key="11">
    <source>
        <dbReference type="ARBA" id="ARBA00023326"/>
    </source>
</evidence>
<dbReference type="GO" id="GO:0004099">
    <property type="term" value="F:chitin deacetylase activity"/>
    <property type="evidence" value="ECO:0007669"/>
    <property type="project" value="UniProtKB-EC"/>
</dbReference>
<name>A0AAW0CJL7_9AGAR</name>
<evidence type="ECO:0000259" key="16">
    <source>
        <dbReference type="PROSITE" id="PS51677"/>
    </source>
</evidence>
<keyword evidence="15" id="KW-0732">Signal</keyword>
<keyword evidence="5" id="KW-0146">Chitin degradation</keyword>
<feature type="chain" id="PRO_5043721050" description="chitin deacetylase" evidence="15">
    <location>
        <begin position="17"/>
        <end position="446"/>
    </location>
</feature>
<dbReference type="PROSITE" id="PS51677">
    <property type="entry name" value="NODB"/>
    <property type="match status" value="1"/>
</dbReference>
<proteinExistence type="predicted"/>
<dbReference type="PANTHER" id="PTHR10587:SF135">
    <property type="entry name" value="CHITIN DEACETYLASE 3"/>
    <property type="match status" value="1"/>
</dbReference>
<evidence type="ECO:0000256" key="9">
    <source>
        <dbReference type="ARBA" id="ARBA00023288"/>
    </source>
</evidence>
<evidence type="ECO:0000256" key="12">
    <source>
        <dbReference type="ARBA" id="ARBA00024056"/>
    </source>
</evidence>
<dbReference type="SUPFAM" id="SSF88713">
    <property type="entry name" value="Glycoside hydrolase/deacetylase"/>
    <property type="match status" value="1"/>
</dbReference>
<comment type="catalytic activity">
    <reaction evidence="13">
        <text>[(1-&gt;4)-N-acetyl-beta-D-glucosaminyl](n) + n H2O = chitosan + n acetate</text>
        <dbReference type="Rhea" id="RHEA:10464"/>
        <dbReference type="Rhea" id="RHEA-COMP:9593"/>
        <dbReference type="Rhea" id="RHEA-COMP:9597"/>
        <dbReference type="ChEBI" id="CHEBI:15377"/>
        <dbReference type="ChEBI" id="CHEBI:17029"/>
        <dbReference type="ChEBI" id="CHEBI:30089"/>
        <dbReference type="ChEBI" id="CHEBI:57704"/>
        <dbReference type="EC" id="3.5.1.41"/>
    </reaction>
    <physiologicalReaction direction="left-to-right" evidence="13">
        <dbReference type="Rhea" id="RHEA:10465"/>
    </physiologicalReaction>
</comment>
<accession>A0AAW0CJL7</accession>
<comment type="cofactor">
    <cofactor evidence="1">
        <name>Co(2+)</name>
        <dbReference type="ChEBI" id="CHEBI:48828"/>
    </cofactor>
</comment>
<evidence type="ECO:0000256" key="2">
    <source>
        <dbReference type="ARBA" id="ARBA00004609"/>
    </source>
</evidence>
<evidence type="ECO:0000256" key="4">
    <source>
        <dbReference type="ARBA" id="ARBA00022622"/>
    </source>
</evidence>
<evidence type="ECO:0000256" key="6">
    <source>
        <dbReference type="ARBA" id="ARBA00023136"/>
    </source>
</evidence>
<dbReference type="InterPro" id="IPR050248">
    <property type="entry name" value="Polysacc_deacetylase_ArnD"/>
</dbReference>
<sequence>MVFLATLLALPLLSYASVYPRHDDHPHTDPNPLPSTWYHDSRHPVHALFRRGDNSDGSNYAAVGSQEWSNGFPPPWPTNGIDTNSIPSKWVDALNDAISRKAVPDVPVPTMGKDGNPAYPNGGDPNSPEICSATYQCRIDGDVWDGPAGTVALSFDDGPEAGTNQLLSFLASKNQKSTHFLIGSNMLYNADSLKKMFDQGDDLAVHTWTHQYTTTLSNLQVVAELGFTMQLIHNSTGGRIPKFWRPPYGDTDKRVSAIAKEVFGLTTVIWNQNTADYTLAETPPYTTPEKIQSDMKKWMTGPKSPGLVILEHELTKQCVDAFTAAYPLMEENNWNVVSLASLLGGNVTYQNSASNTSPVSLNDLVNAKNGPQPNANGVAANPSGSTVGAGASQSQKPSGPSSAGSPPVSAPSNTPSGTSSASGPLATTISSWPSILFAVAVTMLWT</sequence>
<dbReference type="GO" id="GO:0071555">
    <property type="term" value="P:cell wall organization"/>
    <property type="evidence" value="ECO:0007669"/>
    <property type="project" value="UniProtKB-KW"/>
</dbReference>
<dbReference type="GO" id="GO:0098552">
    <property type="term" value="C:side of membrane"/>
    <property type="evidence" value="ECO:0007669"/>
    <property type="project" value="UniProtKB-KW"/>
</dbReference>
<protein>
    <recommendedName>
        <fullName evidence="12">chitin deacetylase</fullName>
        <ecNumber evidence="12">3.5.1.41</ecNumber>
    </recommendedName>
</protein>
<feature type="compositionally biased region" description="Polar residues" evidence="14">
    <location>
        <begin position="413"/>
        <end position="424"/>
    </location>
</feature>
<reference evidence="17 18" key="1">
    <citation type="journal article" date="2024" name="J Genomics">
        <title>Draft genome sequencing and assembly of Favolaschia claudopus CIRM-BRFM 2984 isolated from oak limbs.</title>
        <authorList>
            <person name="Navarro D."/>
            <person name="Drula E."/>
            <person name="Chaduli D."/>
            <person name="Cazenave R."/>
            <person name="Ahrendt S."/>
            <person name="Wang J."/>
            <person name="Lipzen A."/>
            <person name="Daum C."/>
            <person name="Barry K."/>
            <person name="Grigoriev I.V."/>
            <person name="Favel A."/>
            <person name="Rosso M.N."/>
            <person name="Martin F."/>
        </authorList>
    </citation>
    <scope>NUCLEOTIDE SEQUENCE [LARGE SCALE GENOMIC DNA]</scope>
    <source>
        <strain evidence="17 18">CIRM-BRFM 2984</strain>
    </source>
</reference>
<evidence type="ECO:0000313" key="18">
    <source>
        <dbReference type="Proteomes" id="UP001362999"/>
    </source>
</evidence>
<keyword evidence="7" id="KW-0119">Carbohydrate metabolism</keyword>
<dbReference type="EC" id="3.5.1.41" evidence="12"/>
<dbReference type="GO" id="GO:0000272">
    <property type="term" value="P:polysaccharide catabolic process"/>
    <property type="evidence" value="ECO:0007669"/>
    <property type="project" value="UniProtKB-KW"/>
</dbReference>
<feature type="domain" description="NodB homology" evidence="16">
    <location>
        <begin position="149"/>
        <end position="337"/>
    </location>
</feature>
<dbReference type="GO" id="GO:0009272">
    <property type="term" value="P:fungal-type cell wall biogenesis"/>
    <property type="evidence" value="ECO:0007669"/>
    <property type="project" value="UniProtKB-ARBA"/>
</dbReference>